<protein>
    <submittedName>
        <fullName evidence="2">Efflux RND transporter permease subunit</fullName>
    </submittedName>
</protein>
<feature type="transmembrane region" description="Helical" evidence="1">
    <location>
        <begin position="990"/>
        <end position="1013"/>
    </location>
</feature>
<dbReference type="Gene3D" id="3.30.70.1440">
    <property type="entry name" value="Multidrug efflux transporter AcrB pore domain"/>
    <property type="match status" value="1"/>
</dbReference>
<dbReference type="SUPFAM" id="SSF82693">
    <property type="entry name" value="Multidrug efflux transporter AcrB pore domain, PN1, PN2, PC1 and PC2 subdomains"/>
    <property type="match status" value="3"/>
</dbReference>
<feature type="transmembrane region" description="Helical" evidence="1">
    <location>
        <begin position="388"/>
        <end position="409"/>
    </location>
</feature>
<feature type="transmembrane region" description="Helical" evidence="1">
    <location>
        <begin position="330"/>
        <end position="352"/>
    </location>
</feature>
<dbReference type="Gene3D" id="3.30.70.1320">
    <property type="entry name" value="Multidrug efflux transporter AcrB pore domain like"/>
    <property type="match status" value="1"/>
</dbReference>
<organism evidence="2 3">
    <name type="scientific">Fusibacter ferrireducens</name>
    <dbReference type="NCBI Taxonomy" id="2785058"/>
    <lineage>
        <taxon>Bacteria</taxon>
        <taxon>Bacillati</taxon>
        <taxon>Bacillota</taxon>
        <taxon>Clostridia</taxon>
        <taxon>Eubacteriales</taxon>
        <taxon>Eubacteriales Family XII. Incertae Sedis</taxon>
        <taxon>Fusibacter</taxon>
    </lineage>
</organism>
<keyword evidence="1" id="KW-1133">Transmembrane helix</keyword>
<dbReference type="RefSeq" id="WP_194700829.1">
    <property type="nucleotide sequence ID" value="NZ_JADKNH010000003.1"/>
</dbReference>
<reference evidence="2 3" key="1">
    <citation type="submission" date="2020-11" db="EMBL/GenBank/DDBJ databases">
        <title>Fusibacter basophilias sp. nov.</title>
        <authorList>
            <person name="Qiu D."/>
        </authorList>
    </citation>
    <scope>NUCLEOTIDE SEQUENCE [LARGE SCALE GENOMIC DNA]</scope>
    <source>
        <strain evidence="2 3">Q10-2</strain>
    </source>
</reference>
<feature type="transmembrane region" description="Helical" evidence="1">
    <location>
        <begin position="462"/>
        <end position="484"/>
    </location>
</feature>
<sequence>MIKWCVDHKVIVVLFSILLIAGGVFSYTDLERQENPTITPPIALVQCIYPGASPEDIEKEVTKKIEDKIGTIEGIKTIESFSLDSVGIIKVTLEDMSDAEILRRWDKLRDKVDAVKTDLPEAALAPTIDTELTNSFGHVIGISSSDYTYQDLKRVAKNLEQKIKVLDGVAEVKIVGEISPSVEIQVDMAKLRQYHIAPNMILGAIQSRNVNIPGGNLNLEKSKIPVQITGEYKNIESLRNTIVGVSSDTGIPISIGDLSTVTQTEKEADSYALVGQDKAIIVGVRYSNGQNVLEAAKKVDETIKTFEKNALYKNMKLTILNNQPAYVSEAINLFVDNLLSAVVLVIIVVWLFMGMRSAIIVSVPIVIVTAVVLIYMKMTGIPLHQISIAALIISLSLLVANGIVANDNMYLYLQQGKERSEAMTKGVRDVSIPILTSTLTTIASFLPLAMMQGSAGKFASALPILVSVALIASYLTALTLVPALGDKILEVKSRNGGLLARLVHVLKIDRLGHKLMKLYDAMLAKALARPKTTIIIFLILLGMSMTLVPSLGIQVFPPIQRDQYVMSVRLPSGVNLNYTRDVSQRISQLIESDPSTESVAAQVGEGFIQYYDTFDAARQGTNVAEFIINGERAHAEDMAQNVRKAFPELTVTLKFLELNMPQDQPVQVRISGSDIKELKEIAESVEALVKPLNGVLRTEVNYGHDSYKLKVNVDETKANLSGISNYDVASTVRMAVNGLEITKLKQADVDQDPIPVNIRIGKEALKSVSDLDQIFLTSQVTGENVPLGQIAKITTEASFNQIVRRNEIRTITVGLYLKSGASSDAVLFDTQNALKQYKLPPNYQISYGGDNEFADETFGSMVLPAIMAVGLIYLVIALQFGSLLEPLIIMGTIPLSFIGIFSGLKIMNYPIGFMAMLGAISLMGVVVNNGIVLLDYIKLLQKNGFALDDAVKNGAKTRLRPIMIGMVTTVISLLPLMLSGGPLWQPLAAALNFGMIVSTVLTLIVIPCSYVWIEKMREKYKV</sequence>
<evidence type="ECO:0000313" key="2">
    <source>
        <dbReference type="EMBL" id="MBF4692588.1"/>
    </source>
</evidence>
<feature type="transmembrane region" description="Helical" evidence="1">
    <location>
        <begin position="887"/>
        <end position="907"/>
    </location>
</feature>
<dbReference type="InterPro" id="IPR027463">
    <property type="entry name" value="AcrB_DN_DC_subdom"/>
</dbReference>
<feature type="transmembrane region" description="Helical" evidence="1">
    <location>
        <begin position="430"/>
        <end position="450"/>
    </location>
</feature>
<dbReference type="SUPFAM" id="SSF82714">
    <property type="entry name" value="Multidrug efflux transporter AcrB TolC docking domain, DN and DC subdomains"/>
    <property type="match status" value="2"/>
</dbReference>
<feature type="transmembrane region" description="Helical" evidence="1">
    <location>
        <begin position="534"/>
        <end position="556"/>
    </location>
</feature>
<dbReference type="Gene3D" id="3.30.70.1430">
    <property type="entry name" value="Multidrug efflux transporter AcrB pore domain"/>
    <property type="match status" value="2"/>
</dbReference>
<gene>
    <name evidence="2" type="ORF">ISU02_05635</name>
</gene>
<comment type="caution">
    <text evidence="2">The sequence shown here is derived from an EMBL/GenBank/DDBJ whole genome shotgun (WGS) entry which is preliminary data.</text>
</comment>
<keyword evidence="1" id="KW-0812">Transmembrane</keyword>
<name>A0ABR9ZQ42_9FIRM</name>
<dbReference type="PANTHER" id="PTHR32063:SF18">
    <property type="entry name" value="CATION EFFLUX SYSTEM PROTEIN"/>
    <property type="match status" value="1"/>
</dbReference>
<dbReference type="PANTHER" id="PTHR32063">
    <property type="match status" value="1"/>
</dbReference>
<dbReference type="Pfam" id="PF00873">
    <property type="entry name" value="ACR_tran"/>
    <property type="match status" value="1"/>
</dbReference>
<dbReference type="Gene3D" id="3.30.2090.10">
    <property type="entry name" value="Multidrug efflux transporter AcrB TolC docking domain, DN and DC subdomains"/>
    <property type="match status" value="2"/>
</dbReference>
<evidence type="ECO:0000313" key="3">
    <source>
        <dbReference type="Proteomes" id="UP000614200"/>
    </source>
</evidence>
<feature type="transmembrane region" description="Helical" evidence="1">
    <location>
        <begin position="861"/>
        <end position="880"/>
    </location>
</feature>
<keyword evidence="1" id="KW-0472">Membrane</keyword>
<evidence type="ECO:0000256" key="1">
    <source>
        <dbReference type="SAM" id="Phobius"/>
    </source>
</evidence>
<accession>A0ABR9ZQ42</accession>
<feature type="transmembrane region" description="Helical" evidence="1">
    <location>
        <begin position="913"/>
        <end position="934"/>
    </location>
</feature>
<dbReference type="Proteomes" id="UP000614200">
    <property type="component" value="Unassembled WGS sequence"/>
</dbReference>
<feature type="transmembrane region" description="Helical" evidence="1">
    <location>
        <begin position="359"/>
        <end position="376"/>
    </location>
</feature>
<dbReference type="Gene3D" id="1.20.1640.10">
    <property type="entry name" value="Multidrug efflux transporter AcrB transmembrane domain"/>
    <property type="match status" value="2"/>
</dbReference>
<keyword evidence="3" id="KW-1185">Reference proteome</keyword>
<dbReference type="InterPro" id="IPR001036">
    <property type="entry name" value="Acrflvin-R"/>
</dbReference>
<proteinExistence type="predicted"/>
<dbReference type="PRINTS" id="PR00702">
    <property type="entry name" value="ACRIFLAVINRP"/>
</dbReference>
<feature type="transmembrane region" description="Helical" evidence="1">
    <location>
        <begin position="962"/>
        <end position="984"/>
    </location>
</feature>
<dbReference type="SUPFAM" id="SSF82866">
    <property type="entry name" value="Multidrug efflux transporter AcrB transmembrane domain"/>
    <property type="match status" value="2"/>
</dbReference>
<dbReference type="EMBL" id="JADKNH010000003">
    <property type="protein sequence ID" value="MBF4692588.1"/>
    <property type="molecule type" value="Genomic_DNA"/>
</dbReference>